<dbReference type="AlphaFoldDB" id="A0AAI7ZJ12"/>
<organism evidence="2 3">
    <name type="scientific">Xanthomonas axonopodis pv. citri (strain 306)</name>
    <dbReference type="NCBI Taxonomy" id="190486"/>
    <lineage>
        <taxon>Bacteria</taxon>
        <taxon>Pseudomonadati</taxon>
        <taxon>Pseudomonadota</taxon>
        <taxon>Gammaproteobacteria</taxon>
        <taxon>Lysobacterales</taxon>
        <taxon>Lysobacteraceae</taxon>
        <taxon>Xanthomonas</taxon>
    </lineage>
</organism>
<accession>A0AAI7ZJ12</accession>
<dbReference type="KEGG" id="xac:XAC4318"/>
<evidence type="ECO:0000256" key="1">
    <source>
        <dbReference type="SAM" id="SignalP"/>
    </source>
</evidence>
<gene>
    <name evidence="2" type="ordered locus">XAC4318</name>
</gene>
<dbReference type="EMBL" id="AE008923">
    <property type="protein sequence ID" value="AAM39148.1"/>
    <property type="molecule type" value="Genomic_DNA"/>
</dbReference>
<protein>
    <recommendedName>
        <fullName evidence="4">Secreted protein</fullName>
    </recommendedName>
</protein>
<sequence length="165" mass="17944">MAAVLESHLMRSCQMPWKSTLAMLALSTAALPALAQSDRQVVEDMLTRSANVCPGHSTERTTPTVKAVPVGALRVMLERGLVMCPDRRLDAAAPAVFYGRLGVFAWNPEVKAGSTVIAKQIDSMTRKDDYPTDTLVWDAKGSALTQQTVPMFEPRPGAAVLYKVR</sequence>
<evidence type="ECO:0000313" key="3">
    <source>
        <dbReference type="Proteomes" id="UP000000576"/>
    </source>
</evidence>
<evidence type="ECO:0008006" key="4">
    <source>
        <dbReference type="Google" id="ProtNLM"/>
    </source>
</evidence>
<dbReference type="Proteomes" id="UP000000576">
    <property type="component" value="Chromosome"/>
</dbReference>
<reference evidence="2 3" key="1">
    <citation type="journal article" date="2002" name="Nature">
        <title>Comparison of the genomes of two Xanthomonas pathogens with differing host specificities.</title>
        <authorList>
            <person name="da Silva A.C."/>
            <person name="Ferro J.A."/>
            <person name="Reinach F.C."/>
            <person name="Farah C.S."/>
            <person name="Furlan L.R."/>
            <person name="Quaggio R.B."/>
            <person name="Monteiro-Vitorello C.B."/>
            <person name="Van Sluys M.A."/>
            <person name="Almeida N.F."/>
            <person name="Alves L.M."/>
            <person name="do Amaral A.M."/>
            <person name="Bertolini M.C."/>
            <person name="Camargo L.E."/>
            <person name="Camarotte G."/>
            <person name="Cannavan F."/>
            <person name="Cardozo J."/>
            <person name="Chambergo F."/>
            <person name="Ciapina L.P."/>
            <person name="Cicarelli R.M."/>
            <person name="Coutinho L.L."/>
            <person name="Cursino-Santos J.R."/>
            <person name="El-Dorry H."/>
            <person name="Faria J.B."/>
            <person name="Ferreira A.J."/>
            <person name="Ferreira R.C."/>
            <person name="Ferro M.I."/>
            <person name="Formighieri E.F."/>
            <person name="Franco M.C."/>
            <person name="Greggio C.C."/>
            <person name="Gruber A."/>
            <person name="Katsuyama A.M."/>
            <person name="Kishi L.T."/>
            <person name="Leite R.P."/>
            <person name="Lemos E.G."/>
            <person name="Lemos M.V."/>
            <person name="Locali E.C."/>
            <person name="Machado M.A."/>
            <person name="Madeira A.M."/>
            <person name="Martinez-Rossi N.M."/>
            <person name="Martins E.C."/>
            <person name="Meidanis J."/>
            <person name="Menck C.F."/>
            <person name="Miyaki C.Y."/>
            <person name="Moon D.H."/>
            <person name="Moreira L.M."/>
            <person name="Novo M.T."/>
            <person name="Okura V.K."/>
            <person name="Oliveira M.C."/>
            <person name="Oliveira V.R."/>
            <person name="Pereira H.A."/>
            <person name="Rossi A."/>
            <person name="Sena J.A."/>
            <person name="Silva C."/>
            <person name="de Souza R.F."/>
            <person name="Spinola L.A."/>
            <person name="Takita M.A."/>
            <person name="Tamura R.E."/>
            <person name="Teixeira E.C."/>
            <person name="Tezza R.I."/>
            <person name="Trindade dos Santos M."/>
            <person name="Truffi D."/>
            <person name="Tsai S.M."/>
            <person name="White F.F."/>
            <person name="Setubal J.C."/>
            <person name="Kitajima J.P."/>
        </authorList>
    </citation>
    <scope>NUCLEOTIDE SEQUENCE [LARGE SCALE GENOMIC DNA]</scope>
    <source>
        <strain evidence="2 3">306</strain>
    </source>
</reference>
<name>A0AAI7ZJ12_XANAC</name>
<keyword evidence="1" id="KW-0732">Signal</keyword>
<feature type="chain" id="PRO_5042594770" description="Secreted protein" evidence="1">
    <location>
        <begin position="36"/>
        <end position="165"/>
    </location>
</feature>
<proteinExistence type="predicted"/>
<feature type="signal peptide" evidence="1">
    <location>
        <begin position="1"/>
        <end position="35"/>
    </location>
</feature>
<evidence type="ECO:0000313" key="2">
    <source>
        <dbReference type="EMBL" id="AAM39148.1"/>
    </source>
</evidence>